<sequence>MPSEKTDTSDPPCKWVIRMIAGGPNRGDSHRARKSPFIQFGQAERSGPKNAHKDTLVITVLLANYEVGRIFIDSGSSADILFGDIYDQIQLEDTPLENLNTSLPRGDIFRLKNYRLKLNPRECAFGVQGGCFLGFMVTQRGIEANPLKIQAILDMKAPTNVNEVQKLTGKIDVLSRFISKAAEKNLHFFKVLRKAKRFEWDFSCQQAFEELKK</sequence>
<dbReference type="Proteomes" id="UP001289374">
    <property type="component" value="Unassembled WGS sequence"/>
</dbReference>
<dbReference type="SUPFAM" id="SSF56672">
    <property type="entry name" value="DNA/RNA polymerases"/>
    <property type="match status" value="1"/>
</dbReference>
<accession>A0AAE1WJD0</accession>
<dbReference type="InterPro" id="IPR043502">
    <property type="entry name" value="DNA/RNA_pol_sf"/>
</dbReference>
<reference evidence="1" key="1">
    <citation type="submission" date="2020-06" db="EMBL/GenBank/DDBJ databases">
        <authorList>
            <person name="Li T."/>
            <person name="Hu X."/>
            <person name="Zhang T."/>
            <person name="Song X."/>
            <person name="Zhang H."/>
            <person name="Dai N."/>
            <person name="Sheng W."/>
            <person name="Hou X."/>
            <person name="Wei L."/>
        </authorList>
    </citation>
    <scope>NUCLEOTIDE SEQUENCE</scope>
    <source>
        <strain evidence="1">K16</strain>
        <tissue evidence="1">Leaf</tissue>
    </source>
</reference>
<dbReference type="InterPro" id="IPR050951">
    <property type="entry name" value="Retrovirus_Pol_polyprotein"/>
</dbReference>
<dbReference type="InterPro" id="IPR043128">
    <property type="entry name" value="Rev_trsase/Diguanyl_cyclase"/>
</dbReference>
<protein>
    <submittedName>
        <fullName evidence="1">Uncharacterized protein</fullName>
    </submittedName>
</protein>
<dbReference type="PANTHER" id="PTHR37984">
    <property type="entry name" value="PROTEIN CBG26694"/>
    <property type="match status" value="1"/>
</dbReference>
<evidence type="ECO:0000313" key="2">
    <source>
        <dbReference type="Proteomes" id="UP001289374"/>
    </source>
</evidence>
<dbReference type="AlphaFoldDB" id="A0AAE1WJD0"/>
<dbReference type="Gene3D" id="3.30.70.270">
    <property type="match status" value="2"/>
</dbReference>
<keyword evidence="2" id="KW-1185">Reference proteome</keyword>
<proteinExistence type="predicted"/>
<organism evidence="1 2">
    <name type="scientific">Sesamum angolense</name>
    <dbReference type="NCBI Taxonomy" id="2727404"/>
    <lineage>
        <taxon>Eukaryota</taxon>
        <taxon>Viridiplantae</taxon>
        <taxon>Streptophyta</taxon>
        <taxon>Embryophyta</taxon>
        <taxon>Tracheophyta</taxon>
        <taxon>Spermatophyta</taxon>
        <taxon>Magnoliopsida</taxon>
        <taxon>eudicotyledons</taxon>
        <taxon>Gunneridae</taxon>
        <taxon>Pentapetalae</taxon>
        <taxon>asterids</taxon>
        <taxon>lamiids</taxon>
        <taxon>Lamiales</taxon>
        <taxon>Pedaliaceae</taxon>
        <taxon>Sesamum</taxon>
    </lineage>
</organism>
<name>A0AAE1WJD0_9LAMI</name>
<comment type="caution">
    <text evidence="1">The sequence shown here is derived from an EMBL/GenBank/DDBJ whole genome shotgun (WGS) entry which is preliminary data.</text>
</comment>
<dbReference type="PANTHER" id="PTHR37984:SF5">
    <property type="entry name" value="PROTEIN NYNRIN-LIKE"/>
    <property type="match status" value="1"/>
</dbReference>
<gene>
    <name evidence="1" type="ORF">Sango_1597500</name>
</gene>
<evidence type="ECO:0000313" key="1">
    <source>
        <dbReference type="EMBL" id="KAK4394432.1"/>
    </source>
</evidence>
<reference evidence="1" key="2">
    <citation type="journal article" date="2024" name="Plant">
        <title>Genomic evolution and insights into agronomic trait innovations of Sesamum species.</title>
        <authorList>
            <person name="Miao H."/>
            <person name="Wang L."/>
            <person name="Qu L."/>
            <person name="Liu H."/>
            <person name="Sun Y."/>
            <person name="Le M."/>
            <person name="Wang Q."/>
            <person name="Wei S."/>
            <person name="Zheng Y."/>
            <person name="Lin W."/>
            <person name="Duan Y."/>
            <person name="Cao H."/>
            <person name="Xiong S."/>
            <person name="Wang X."/>
            <person name="Wei L."/>
            <person name="Li C."/>
            <person name="Ma Q."/>
            <person name="Ju M."/>
            <person name="Zhao R."/>
            <person name="Li G."/>
            <person name="Mu C."/>
            <person name="Tian Q."/>
            <person name="Mei H."/>
            <person name="Zhang T."/>
            <person name="Gao T."/>
            <person name="Zhang H."/>
        </authorList>
    </citation>
    <scope>NUCLEOTIDE SEQUENCE</scope>
    <source>
        <strain evidence="1">K16</strain>
    </source>
</reference>
<dbReference type="EMBL" id="JACGWL010000009">
    <property type="protein sequence ID" value="KAK4394432.1"/>
    <property type="molecule type" value="Genomic_DNA"/>
</dbReference>